<dbReference type="EMBL" id="QWEY01000007">
    <property type="protein sequence ID" value="RGP36754.1"/>
    <property type="molecule type" value="Genomic_DNA"/>
</dbReference>
<dbReference type="Proteomes" id="UP000284547">
    <property type="component" value="Unassembled WGS sequence"/>
</dbReference>
<evidence type="ECO:0000313" key="2">
    <source>
        <dbReference type="EMBL" id="RGP36754.1"/>
    </source>
</evidence>
<organism evidence="2 3">
    <name type="scientific">Pseudotabrizicola alkalilacus</name>
    <dbReference type="NCBI Taxonomy" id="2305252"/>
    <lineage>
        <taxon>Bacteria</taxon>
        <taxon>Pseudomonadati</taxon>
        <taxon>Pseudomonadota</taxon>
        <taxon>Alphaproteobacteria</taxon>
        <taxon>Rhodobacterales</taxon>
        <taxon>Paracoccaceae</taxon>
        <taxon>Pseudotabrizicola</taxon>
    </lineage>
</organism>
<protein>
    <recommendedName>
        <fullName evidence="4">DUF3887 domain-containing protein</fullName>
    </recommendedName>
</protein>
<evidence type="ECO:0000313" key="3">
    <source>
        <dbReference type="Proteomes" id="UP000284547"/>
    </source>
</evidence>
<dbReference type="AlphaFoldDB" id="A0A411Z127"/>
<dbReference type="OrthoDB" id="7265885at2"/>
<feature type="signal peptide" evidence="1">
    <location>
        <begin position="1"/>
        <end position="19"/>
    </location>
</feature>
<keyword evidence="1" id="KW-0732">Signal</keyword>
<reference evidence="2 3" key="1">
    <citation type="submission" date="2018-08" db="EMBL/GenBank/DDBJ databases">
        <title>Flavobacterium tibetense sp. nov., isolated from a wetland YonghuCo on Tibetan Plateau.</title>
        <authorList>
            <person name="Phurbu D."/>
            <person name="Lu H."/>
            <person name="Xing P."/>
        </authorList>
    </citation>
    <scope>NUCLEOTIDE SEQUENCE [LARGE SCALE GENOMIC DNA]</scope>
    <source>
        <strain evidence="2 3">DJC</strain>
    </source>
</reference>
<name>A0A411Z127_9RHOB</name>
<accession>A0A411Z127</accession>
<feature type="chain" id="PRO_5019220742" description="DUF3887 domain-containing protein" evidence="1">
    <location>
        <begin position="20"/>
        <end position="188"/>
    </location>
</feature>
<proteinExistence type="predicted"/>
<comment type="caution">
    <text evidence="2">The sequence shown here is derived from an EMBL/GenBank/DDBJ whole genome shotgun (WGS) entry which is preliminary data.</text>
</comment>
<gene>
    <name evidence="2" type="ORF">D1012_13980</name>
</gene>
<keyword evidence="3" id="KW-1185">Reference proteome</keyword>
<sequence length="188" mass="19759">MRLSLATLALCALPFSALADQVSDKLQSALDAYAKGDLKTATLDIAMASGALAMEKQARIVALLPEAPEGWTRSVNDDYTANLAMAGGGAGTEATYTDAGGNTMTVTITADSPMMMGMAGMFLNEQMLAMMGKLVEVPGAKLLEQDNSLTGLIDQRLMVTISGLPVEQMMPLVQQIDFEKLASFDAAS</sequence>
<dbReference type="RefSeq" id="WP_118153234.1">
    <property type="nucleotide sequence ID" value="NZ_QWEY01000007.1"/>
</dbReference>
<evidence type="ECO:0008006" key="4">
    <source>
        <dbReference type="Google" id="ProtNLM"/>
    </source>
</evidence>
<evidence type="ECO:0000256" key="1">
    <source>
        <dbReference type="SAM" id="SignalP"/>
    </source>
</evidence>